<evidence type="ECO:0000256" key="1">
    <source>
        <dbReference type="ARBA" id="ARBA00004123"/>
    </source>
</evidence>
<dbReference type="PANTHER" id="PTHR37534">
    <property type="entry name" value="TRANSCRIPTIONAL ACTIVATOR PROTEIN UGA3"/>
    <property type="match status" value="1"/>
</dbReference>
<dbReference type="InterPro" id="IPR001138">
    <property type="entry name" value="Zn2Cys6_DnaBD"/>
</dbReference>
<dbReference type="Pfam" id="PF00172">
    <property type="entry name" value="Zn_clus"/>
    <property type="match status" value="1"/>
</dbReference>
<proteinExistence type="predicted"/>
<dbReference type="GO" id="GO:0000981">
    <property type="term" value="F:DNA-binding transcription factor activity, RNA polymerase II-specific"/>
    <property type="evidence" value="ECO:0007669"/>
    <property type="project" value="InterPro"/>
</dbReference>
<sequence length="651" mass="72138">MSSRNNAGCVTCKARNKRCDLTRGPDGCRRCAQSGIECGGYLGTIPKILRARHISRGSESRSSTIRRFEPTDPQETTPIDRPVAKHRLQPGGETSVSRRVDLERNLHHLDWSSGDPVPQQHVNPRSHVGIPHGTRPTPSFEQTQNYPIGIPTPSTLHNSTPIVQVPTPVGNRAGVSTPHVHLGGPMASGQASLFSSMFSLSDDPLVLSYAVDGSEPSMICGSRIEQGQASSLYSEAEQSADLEDASDTNHSEDILVELLSELALDREVQSNIIPFVAQSFSSWMSRFLFEPSRVISITRNTIVRGHFGDKTLQRMILVANIVLSVSESTNYELTYFRILYQELVTNVVKIQTRSEFTREEAMAAMESCHELISITSKVGSLASILKIMKLYAPIFRRACPEPGDRLVNLPRTLTSVGLIELNLQYYATFDVLLSVITHRPMLFRYDLNFLSRKDEELLNAENGPGLRWLIGVPDRLVFVLGKMNILLEECGSCMDPTMIQKLEEDIGSCWPVNSSGPGDDPALSIGRLMVQGSWRLVGYVYLYMGLCGADSSDARVIKVQKMFMRLLGGVKPRRNPDSFLLFPMLILGIATSSPVDRSTILARLWGVSECSNMGTMGNNVVRILNDIWARTEERPAVWSDLRTACLRVIGM</sequence>
<dbReference type="SMART" id="SM00066">
    <property type="entry name" value="GAL4"/>
    <property type="match status" value="1"/>
</dbReference>
<comment type="subcellular location">
    <subcellularLocation>
        <location evidence="1">Nucleus</location>
    </subcellularLocation>
</comment>
<dbReference type="EMBL" id="CAJMWX010000793">
    <property type="protein sequence ID" value="CAE6430387.1"/>
    <property type="molecule type" value="Genomic_DNA"/>
</dbReference>
<dbReference type="Proteomes" id="UP000663888">
    <property type="component" value="Unassembled WGS sequence"/>
</dbReference>
<dbReference type="GO" id="GO:0008270">
    <property type="term" value="F:zinc ion binding"/>
    <property type="evidence" value="ECO:0007669"/>
    <property type="project" value="InterPro"/>
</dbReference>
<organism evidence="5 6">
    <name type="scientific">Rhizoctonia solani</name>
    <dbReference type="NCBI Taxonomy" id="456999"/>
    <lineage>
        <taxon>Eukaryota</taxon>
        <taxon>Fungi</taxon>
        <taxon>Dikarya</taxon>
        <taxon>Basidiomycota</taxon>
        <taxon>Agaricomycotina</taxon>
        <taxon>Agaricomycetes</taxon>
        <taxon>Cantharellales</taxon>
        <taxon>Ceratobasidiaceae</taxon>
        <taxon>Rhizoctonia</taxon>
    </lineage>
</organism>
<comment type="caution">
    <text evidence="5">The sequence shown here is derived from an EMBL/GenBank/DDBJ whole genome shotgun (WGS) entry which is preliminary data.</text>
</comment>
<dbReference type="AlphaFoldDB" id="A0A8H2XQR7"/>
<evidence type="ECO:0000313" key="5">
    <source>
        <dbReference type="EMBL" id="CAE6430387.1"/>
    </source>
</evidence>
<dbReference type="Pfam" id="PF11951">
    <property type="entry name" value="Fungal_trans_2"/>
    <property type="match status" value="1"/>
</dbReference>
<accession>A0A8H2XQR7</accession>
<dbReference type="InterPro" id="IPR021858">
    <property type="entry name" value="Fun_TF"/>
</dbReference>
<dbReference type="GO" id="GO:0005634">
    <property type="term" value="C:nucleus"/>
    <property type="evidence" value="ECO:0007669"/>
    <property type="project" value="UniProtKB-SubCell"/>
</dbReference>
<dbReference type="PROSITE" id="PS50048">
    <property type="entry name" value="ZN2_CY6_FUNGAL_2"/>
    <property type="match status" value="1"/>
</dbReference>
<feature type="domain" description="Zn(2)-C6 fungal-type" evidence="4">
    <location>
        <begin position="8"/>
        <end position="38"/>
    </location>
</feature>
<evidence type="ECO:0000256" key="3">
    <source>
        <dbReference type="SAM" id="MobiDB-lite"/>
    </source>
</evidence>
<evidence type="ECO:0000313" key="6">
    <source>
        <dbReference type="Proteomes" id="UP000663888"/>
    </source>
</evidence>
<evidence type="ECO:0000256" key="2">
    <source>
        <dbReference type="ARBA" id="ARBA00023242"/>
    </source>
</evidence>
<gene>
    <name evidence="5" type="ORF">RDB_LOCUS34635</name>
</gene>
<name>A0A8H2XQR7_9AGAM</name>
<evidence type="ECO:0000259" key="4">
    <source>
        <dbReference type="PROSITE" id="PS50048"/>
    </source>
</evidence>
<reference evidence="5" key="1">
    <citation type="submission" date="2021-01" db="EMBL/GenBank/DDBJ databases">
        <authorList>
            <person name="Kaushik A."/>
        </authorList>
    </citation>
    <scope>NUCLEOTIDE SEQUENCE</scope>
    <source>
        <strain evidence="5">AG4-R118</strain>
    </source>
</reference>
<feature type="region of interest" description="Disordered" evidence="3">
    <location>
        <begin position="54"/>
        <end position="79"/>
    </location>
</feature>
<protein>
    <recommendedName>
        <fullName evidence="4">Zn(2)-C6 fungal-type domain-containing protein</fullName>
    </recommendedName>
</protein>
<keyword evidence="2" id="KW-0539">Nucleus</keyword>
<dbReference type="SUPFAM" id="SSF57701">
    <property type="entry name" value="Zn2/Cys6 DNA-binding domain"/>
    <property type="match status" value="1"/>
</dbReference>
<dbReference type="PANTHER" id="PTHR37534:SF46">
    <property type="entry name" value="ZN(II)2CYS6 TRANSCRIPTION FACTOR (EUROFUNG)"/>
    <property type="match status" value="1"/>
</dbReference>
<dbReference type="InterPro" id="IPR036864">
    <property type="entry name" value="Zn2-C6_fun-type_DNA-bd_sf"/>
</dbReference>